<dbReference type="Pfam" id="PF11799">
    <property type="entry name" value="IMS_C"/>
    <property type="match status" value="1"/>
</dbReference>
<organism evidence="8">
    <name type="scientific">hydrothermal vent metagenome</name>
    <dbReference type="NCBI Taxonomy" id="652676"/>
    <lineage>
        <taxon>unclassified sequences</taxon>
        <taxon>metagenomes</taxon>
        <taxon>ecological metagenomes</taxon>
    </lineage>
</organism>
<keyword evidence="3" id="KW-0479">Metal-binding</keyword>
<dbReference type="InterPro" id="IPR022880">
    <property type="entry name" value="DNApol_IV"/>
</dbReference>
<keyword evidence="2 8" id="KW-0548">Nucleotidyltransferase</keyword>
<accession>A0A3B1A8V7</accession>
<dbReference type="PROSITE" id="PS50173">
    <property type="entry name" value="UMUC"/>
    <property type="match status" value="1"/>
</dbReference>
<dbReference type="Gene3D" id="3.40.1170.60">
    <property type="match status" value="1"/>
</dbReference>
<dbReference type="GO" id="GO:0003684">
    <property type="term" value="F:damaged DNA binding"/>
    <property type="evidence" value="ECO:0007669"/>
    <property type="project" value="InterPro"/>
</dbReference>
<dbReference type="CDD" id="cd03586">
    <property type="entry name" value="PolY_Pol_IV_kappa"/>
    <property type="match status" value="1"/>
</dbReference>
<evidence type="ECO:0000256" key="2">
    <source>
        <dbReference type="ARBA" id="ARBA00022695"/>
    </source>
</evidence>
<dbReference type="Gene3D" id="1.10.150.20">
    <property type="entry name" value="5' to 3' exonuclease, C-terminal subdomain"/>
    <property type="match status" value="1"/>
</dbReference>
<keyword evidence="4" id="KW-0227">DNA damage</keyword>
<dbReference type="InterPro" id="IPR036775">
    <property type="entry name" value="DNA_pol_Y-fam_lit_finger_sf"/>
</dbReference>
<dbReference type="GO" id="GO:0042276">
    <property type="term" value="P:error-prone translesion synthesis"/>
    <property type="evidence" value="ECO:0007669"/>
    <property type="project" value="TreeGrafter"/>
</dbReference>
<dbReference type="PANTHER" id="PTHR11076:SF33">
    <property type="entry name" value="DNA POLYMERASE KAPPA"/>
    <property type="match status" value="1"/>
</dbReference>
<dbReference type="GO" id="GO:0003887">
    <property type="term" value="F:DNA-directed DNA polymerase activity"/>
    <property type="evidence" value="ECO:0007669"/>
    <property type="project" value="UniProtKB-EC"/>
</dbReference>
<dbReference type="FunFam" id="3.40.1170.60:FF:000003">
    <property type="entry name" value="DNA polymerase eta"/>
    <property type="match status" value="1"/>
</dbReference>
<dbReference type="GO" id="GO:0046872">
    <property type="term" value="F:metal ion binding"/>
    <property type="evidence" value="ECO:0007669"/>
    <property type="project" value="UniProtKB-KW"/>
</dbReference>
<feature type="domain" description="UmuC" evidence="7">
    <location>
        <begin position="10"/>
        <end position="191"/>
    </location>
</feature>
<evidence type="ECO:0000256" key="4">
    <source>
        <dbReference type="ARBA" id="ARBA00022763"/>
    </source>
</evidence>
<keyword evidence="5" id="KW-0460">Magnesium</keyword>
<dbReference type="GO" id="GO:0009432">
    <property type="term" value="P:SOS response"/>
    <property type="evidence" value="ECO:0007669"/>
    <property type="project" value="TreeGrafter"/>
</dbReference>
<dbReference type="InterPro" id="IPR050116">
    <property type="entry name" value="DNA_polymerase-Y"/>
</dbReference>
<evidence type="ECO:0000256" key="3">
    <source>
        <dbReference type="ARBA" id="ARBA00022723"/>
    </source>
</evidence>
<dbReference type="InterPro" id="IPR017961">
    <property type="entry name" value="DNA_pol_Y-fam_little_finger"/>
</dbReference>
<evidence type="ECO:0000313" key="8">
    <source>
        <dbReference type="EMBL" id="VAW96453.1"/>
    </source>
</evidence>
<gene>
    <name evidence="8" type="ORF">MNBD_GAMMA21-1024</name>
</gene>
<dbReference type="Pfam" id="PF00817">
    <property type="entry name" value="IMS"/>
    <property type="match status" value="1"/>
</dbReference>
<dbReference type="SUPFAM" id="SSF100879">
    <property type="entry name" value="Lesion bypass DNA polymerase (Y-family), little finger domain"/>
    <property type="match status" value="1"/>
</dbReference>
<dbReference type="InterPro" id="IPR043128">
    <property type="entry name" value="Rev_trsase/Diguanyl_cyclase"/>
</dbReference>
<name>A0A3B1A8V7_9ZZZZ</name>
<evidence type="ECO:0000256" key="1">
    <source>
        <dbReference type="ARBA" id="ARBA00022679"/>
    </source>
</evidence>
<reference evidence="8" key="1">
    <citation type="submission" date="2018-06" db="EMBL/GenBank/DDBJ databases">
        <authorList>
            <person name="Zhirakovskaya E."/>
        </authorList>
    </citation>
    <scope>NUCLEOTIDE SEQUENCE</scope>
</reference>
<evidence type="ECO:0000256" key="5">
    <source>
        <dbReference type="ARBA" id="ARBA00022842"/>
    </source>
</evidence>
<dbReference type="InterPro" id="IPR001126">
    <property type="entry name" value="UmuC"/>
</dbReference>
<dbReference type="AlphaFoldDB" id="A0A3B1A8V7"/>
<evidence type="ECO:0000259" key="7">
    <source>
        <dbReference type="PROSITE" id="PS50173"/>
    </source>
</evidence>
<dbReference type="Gene3D" id="3.30.70.270">
    <property type="match status" value="1"/>
</dbReference>
<dbReference type="PANTHER" id="PTHR11076">
    <property type="entry name" value="DNA REPAIR POLYMERASE UMUC / TRANSFERASE FAMILY MEMBER"/>
    <property type="match status" value="1"/>
</dbReference>
<dbReference type="SUPFAM" id="SSF56672">
    <property type="entry name" value="DNA/RNA polymerases"/>
    <property type="match status" value="1"/>
</dbReference>
<proteinExistence type="predicted"/>
<dbReference type="GO" id="GO:0006281">
    <property type="term" value="P:DNA repair"/>
    <property type="evidence" value="ECO:0007669"/>
    <property type="project" value="UniProtKB-KW"/>
</dbReference>
<dbReference type="EC" id="2.7.7.7" evidence="8"/>
<dbReference type="EMBL" id="UOFR01000038">
    <property type="protein sequence ID" value="VAW96453.1"/>
    <property type="molecule type" value="Genomic_DNA"/>
</dbReference>
<keyword evidence="1 8" id="KW-0808">Transferase</keyword>
<dbReference type="InterPro" id="IPR043502">
    <property type="entry name" value="DNA/RNA_pol_sf"/>
</dbReference>
<sequence length="409" mass="45738">MPDNHWPRAIVFVDMDAFFASIEQLDEPSLRQRPVAVTNGMRGTCIITCSYEARARGIYTGMRINEAQQLCPQIIQRPARPQRYAQLATRMSDALRDEISPDLEIFSVDEAFLDVSHCQKLLGSPESIAAQTKAVINTAIDLPCTVGVAGDKTTAKFIAKEHKPDGLGILPPWQARQRLHDVPVSRLCGIGEGISRFLAARGVYTCGDMERLPIGIMGKRFGYPGRRIWLMCQGLDPDPVHTSIAAPKSMGHGKVMPPDTVNSDVIRMYLLHMSEKLASRLRHHVLQAKTFSIRLLTRQGWLGDTYRTAMPTTDGAVIDALARQMMDEYWRGEGVLQVQITALDPYPADGQLEMFDEEHKQRDVVNKTVDTINQRYGELALAPARLLKRSDMPNVISPAWKPRGPRQTI</sequence>
<evidence type="ECO:0000256" key="6">
    <source>
        <dbReference type="ARBA" id="ARBA00023204"/>
    </source>
</evidence>
<protein>
    <submittedName>
        <fullName evidence="8">DNA polymerase IV</fullName>
        <ecNumber evidence="8">2.7.7.7</ecNumber>
    </submittedName>
</protein>
<dbReference type="GO" id="GO:0005829">
    <property type="term" value="C:cytosol"/>
    <property type="evidence" value="ECO:0007669"/>
    <property type="project" value="TreeGrafter"/>
</dbReference>
<keyword evidence="6" id="KW-0234">DNA repair</keyword>